<name>A0ABX1MUS7_9RHOO</name>
<accession>A0ABX1MUS7</accession>
<dbReference type="EMBL" id="WTVR01000092">
    <property type="protein sequence ID" value="NMF91518.1"/>
    <property type="molecule type" value="Genomic_DNA"/>
</dbReference>
<dbReference type="Proteomes" id="UP000652074">
    <property type="component" value="Unassembled WGS sequence"/>
</dbReference>
<sequence length="71" mass="7750">MQQRIKKSRKIIRSMAVGVCLLAAGALPGGIAVRVASDMTPRDPATPVASFQPESHRASQAGLDSFWHYWQ</sequence>
<organism evidence="1 2">
    <name type="scientific">Aromatoleum petrolei</name>
    <dbReference type="NCBI Taxonomy" id="76116"/>
    <lineage>
        <taxon>Bacteria</taxon>
        <taxon>Pseudomonadati</taxon>
        <taxon>Pseudomonadota</taxon>
        <taxon>Betaproteobacteria</taxon>
        <taxon>Rhodocyclales</taxon>
        <taxon>Rhodocyclaceae</taxon>
        <taxon>Aromatoleum</taxon>
    </lineage>
</organism>
<protein>
    <submittedName>
        <fullName evidence="1">Uncharacterized protein</fullName>
    </submittedName>
</protein>
<evidence type="ECO:0000313" key="2">
    <source>
        <dbReference type="Proteomes" id="UP000652074"/>
    </source>
</evidence>
<comment type="caution">
    <text evidence="1">The sequence shown here is derived from an EMBL/GenBank/DDBJ whole genome shotgun (WGS) entry which is preliminary data.</text>
</comment>
<gene>
    <name evidence="1" type="ORF">GPA26_23945</name>
</gene>
<evidence type="ECO:0000313" key="1">
    <source>
        <dbReference type="EMBL" id="NMF91518.1"/>
    </source>
</evidence>
<proteinExistence type="predicted"/>
<reference evidence="1 2" key="1">
    <citation type="submission" date="2019-12" db="EMBL/GenBank/DDBJ databases">
        <title>Comparative genomics gives insights into the taxonomy of the Azoarcus-Aromatoleum group and reveals separate origins of nif in the plant-associated Azoarcus and non-plant-associated Aromatoleum sub-groups.</title>
        <authorList>
            <person name="Lafos M."/>
            <person name="Maluk M."/>
            <person name="Batista M."/>
            <person name="Junghare M."/>
            <person name="Carmona M."/>
            <person name="Faoro H."/>
            <person name="Cruz L.M."/>
            <person name="Battistoni F."/>
            <person name="De Souza E."/>
            <person name="Pedrosa F."/>
            <person name="Chen W.-M."/>
            <person name="Poole P.S."/>
            <person name="Dixon R.A."/>
            <person name="James E.K."/>
        </authorList>
    </citation>
    <scope>NUCLEOTIDE SEQUENCE [LARGE SCALE GENOMIC DNA]</scope>
    <source>
        <strain evidence="1 2">ToN1</strain>
    </source>
</reference>
<keyword evidence="2" id="KW-1185">Reference proteome</keyword>